<evidence type="ECO:0000313" key="3">
    <source>
        <dbReference type="Proteomes" id="UP000605259"/>
    </source>
</evidence>
<name>A0A917ELR8_9BACI</name>
<reference evidence="2" key="2">
    <citation type="submission" date="2020-09" db="EMBL/GenBank/DDBJ databases">
        <authorList>
            <person name="Sun Q."/>
            <person name="Zhou Y."/>
        </authorList>
    </citation>
    <scope>NUCLEOTIDE SEQUENCE</scope>
    <source>
        <strain evidence="2">CGMCC 1.12698</strain>
    </source>
</reference>
<dbReference type="PROSITE" id="PS51186">
    <property type="entry name" value="GNAT"/>
    <property type="match status" value="1"/>
</dbReference>
<gene>
    <name evidence="2" type="ORF">GCM10007140_09100</name>
</gene>
<dbReference type="Pfam" id="PF00583">
    <property type="entry name" value="Acetyltransf_1"/>
    <property type="match status" value="1"/>
</dbReference>
<dbReference type="RefSeq" id="WP_188387232.1">
    <property type="nucleotide sequence ID" value="NZ_BMFK01000001.1"/>
</dbReference>
<proteinExistence type="predicted"/>
<dbReference type="GO" id="GO:0016747">
    <property type="term" value="F:acyltransferase activity, transferring groups other than amino-acyl groups"/>
    <property type="evidence" value="ECO:0007669"/>
    <property type="project" value="InterPro"/>
</dbReference>
<evidence type="ECO:0000259" key="1">
    <source>
        <dbReference type="PROSITE" id="PS51186"/>
    </source>
</evidence>
<comment type="caution">
    <text evidence="2">The sequence shown here is derived from an EMBL/GenBank/DDBJ whole genome shotgun (WGS) entry which is preliminary data.</text>
</comment>
<dbReference type="Gene3D" id="3.40.630.30">
    <property type="match status" value="1"/>
</dbReference>
<dbReference type="Proteomes" id="UP000605259">
    <property type="component" value="Unassembled WGS sequence"/>
</dbReference>
<evidence type="ECO:0000313" key="2">
    <source>
        <dbReference type="EMBL" id="GGE60982.1"/>
    </source>
</evidence>
<protein>
    <submittedName>
        <fullName evidence="2">N-acetyltransferase</fullName>
    </submittedName>
</protein>
<organism evidence="2 3">
    <name type="scientific">Priestia taiwanensis</name>
    <dbReference type="NCBI Taxonomy" id="1347902"/>
    <lineage>
        <taxon>Bacteria</taxon>
        <taxon>Bacillati</taxon>
        <taxon>Bacillota</taxon>
        <taxon>Bacilli</taxon>
        <taxon>Bacillales</taxon>
        <taxon>Bacillaceae</taxon>
        <taxon>Priestia</taxon>
    </lineage>
</organism>
<dbReference type="SUPFAM" id="SSF55729">
    <property type="entry name" value="Acyl-CoA N-acyltransferases (Nat)"/>
    <property type="match status" value="1"/>
</dbReference>
<reference evidence="2" key="1">
    <citation type="journal article" date="2014" name="Int. J. Syst. Evol. Microbiol.">
        <title>Complete genome sequence of Corynebacterium casei LMG S-19264T (=DSM 44701T), isolated from a smear-ripened cheese.</title>
        <authorList>
            <consortium name="US DOE Joint Genome Institute (JGI-PGF)"/>
            <person name="Walter F."/>
            <person name="Albersmeier A."/>
            <person name="Kalinowski J."/>
            <person name="Ruckert C."/>
        </authorList>
    </citation>
    <scope>NUCLEOTIDE SEQUENCE</scope>
    <source>
        <strain evidence="2">CGMCC 1.12698</strain>
    </source>
</reference>
<dbReference type="InterPro" id="IPR000182">
    <property type="entry name" value="GNAT_dom"/>
</dbReference>
<dbReference type="AlphaFoldDB" id="A0A917ELR8"/>
<dbReference type="InterPro" id="IPR016181">
    <property type="entry name" value="Acyl_CoA_acyltransferase"/>
</dbReference>
<keyword evidence="3" id="KW-1185">Reference proteome</keyword>
<accession>A0A917ELR8</accession>
<dbReference type="EMBL" id="BMFK01000001">
    <property type="protein sequence ID" value="GGE60982.1"/>
    <property type="molecule type" value="Genomic_DNA"/>
</dbReference>
<sequence length="143" mass="17008">MAIVWATNNDLEWINEQYKKVDFMPSYLENERIAIVTYKEEYAGLGRILYVNEDEAEIGGIYVLEAFRGISLAYELVDSLVQETKNSNLKEVYCLPFEELRSFYEKFGFKEVDYKHKTINNIIIKKYHWCLDHYDKKVLLLTL</sequence>
<feature type="domain" description="N-acetyltransferase" evidence="1">
    <location>
        <begin position="1"/>
        <end position="129"/>
    </location>
</feature>